<sequence>MKNSQITIPPAIKYLVYGLLITCFPLIAKTQNKPAATAGEKQQEDVIYPIRTVAIPQGLMLEVGGMALLPNDALAVSTRRGEVWIIHNPYMKNGQLPQYRLFARGLHEVLGLAYIKGDLYATQRSELTRLRDLDGNGEADEYETIYSWPLSGNYHEYSYGPLLDKDGNMLLALNLGWTGKEQSLSKWKGWMLKLSPDGKMHPFATGFRSPAGMTLNNAGDVFYVENQGGWVGSGFIAHVEEGDFHGHPEGLRWANQPGSPVKLQIKDIPNTGEPMFEVAKRMPGIKTPAVWFPHTILGISTSGVINYDEHGKMGPFEGQLLVGDQGQSKIIRVAMEKVKGVYQGAAFPFREGFSSGLLRMTWGSDGSLFVGMTSRGWGSTGRQLYGLQRLEWSGIMPFEIKSISARPDGFELEFTMPVDEVSARKASSYELSSFTYKYHSDYGSPAINQGKRSIKAIAVSPDKMRVRLVLDSLKEGYIHEVKAEGIRAAEGHLPLMHNYGYYTLNKIPDGEKLTISAENRVAAEHNMAMMGHSTGKSSGTRSVPSAKHQAKQPADWSDGPDRTIVLGTRPGLKFDTELITVKPGTKIKLTFANNDDMQHNFVLTAPGAANQVGEMALKLGINGEKLNYVPSSPLVLFNTLLLQPGKSDTIYFTAPSKRGEYPYLCTYPGHYMIMRGILKVE</sequence>
<keyword evidence="1" id="KW-0813">Transport</keyword>
<keyword evidence="4" id="KW-0186">Copper</keyword>
<keyword evidence="3" id="KW-0249">Electron transport</keyword>
<evidence type="ECO:0000259" key="6">
    <source>
        <dbReference type="Pfam" id="PF00127"/>
    </source>
</evidence>
<evidence type="ECO:0000256" key="5">
    <source>
        <dbReference type="SAM" id="MobiDB-lite"/>
    </source>
</evidence>
<dbReference type="SUPFAM" id="SSF50952">
    <property type="entry name" value="Soluble quinoprotein glucose dehydrogenase"/>
    <property type="match status" value="1"/>
</dbReference>
<dbReference type="Pfam" id="PF23500">
    <property type="entry name" value="DUF7133"/>
    <property type="match status" value="1"/>
</dbReference>
<dbReference type="Gene3D" id="2.120.10.30">
    <property type="entry name" value="TolB, C-terminal domain"/>
    <property type="match status" value="1"/>
</dbReference>
<dbReference type="Gene3D" id="2.60.40.420">
    <property type="entry name" value="Cupredoxins - blue copper proteins"/>
    <property type="match status" value="1"/>
</dbReference>
<dbReference type="InterPro" id="IPR008972">
    <property type="entry name" value="Cupredoxin"/>
</dbReference>
<dbReference type="RefSeq" id="WP_255901458.1">
    <property type="nucleotide sequence ID" value="NZ_JAFMZO010000002.1"/>
</dbReference>
<organism evidence="8 9">
    <name type="scientific">Paradesertivirga mongoliensis</name>
    <dbReference type="NCBI Taxonomy" id="2100740"/>
    <lineage>
        <taxon>Bacteria</taxon>
        <taxon>Pseudomonadati</taxon>
        <taxon>Bacteroidota</taxon>
        <taxon>Sphingobacteriia</taxon>
        <taxon>Sphingobacteriales</taxon>
        <taxon>Sphingobacteriaceae</taxon>
        <taxon>Paradesertivirga</taxon>
    </lineage>
</organism>
<proteinExistence type="predicted"/>
<dbReference type="Proteomes" id="UP001597387">
    <property type="component" value="Unassembled WGS sequence"/>
</dbReference>
<feature type="compositionally biased region" description="Polar residues" evidence="5">
    <location>
        <begin position="534"/>
        <end position="543"/>
    </location>
</feature>
<evidence type="ECO:0000256" key="4">
    <source>
        <dbReference type="ARBA" id="ARBA00023008"/>
    </source>
</evidence>
<feature type="domain" description="Blue (type 1) copper" evidence="6">
    <location>
        <begin position="571"/>
        <end position="681"/>
    </location>
</feature>
<dbReference type="CDD" id="cd04233">
    <property type="entry name" value="Auracyanin"/>
    <property type="match status" value="1"/>
</dbReference>
<dbReference type="Pfam" id="PF00127">
    <property type="entry name" value="Copper-bind"/>
    <property type="match status" value="1"/>
</dbReference>
<evidence type="ECO:0000256" key="3">
    <source>
        <dbReference type="ARBA" id="ARBA00022982"/>
    </source>
</evidence>
<evidence type="ECO:0000256" key="1">
    <source>
        <dbReference type="ARBA" id="ARBA00022448"/>
    </source>
</evidence>
<name>A0ABW4ZM17_9SPHI</name>
<evidence type="ECO:0000259" key="7">
    <source>
        <dbReference type="Pfam" id="PF23500"/>
    </source>
</evidence>
<feature type="region of interest" description="Disordered" evidence="5">
    <location>
        <begin position="532"/>
        <end position="562"/>
    </location>
</feature>
<evidence type="ECO:0000313" key="9">
    <source>
        <dbReference type="Proteomes" id="UP001597387"/>
    </source>
</evidence>
<dbReference type="PANTHER" id="PTHR33546:SF1">
    <property type="entry name" value="LARGE, MULTIFUNCTIONAL SECRETED PROTEIN"/>
    <property type="match status" value="1"/>
</dbReference>
<reference evidence="9" key="1">
    <citation type="journal article" date="2019" name="Int. J. Syst. Evol. Microbiol.">
        <title>The Global Catalogue of Microorganisms (GCM) 10K type strain sequencing project: providing services to taxonomists for standard genome sequencing and annotation.</title>
        <authorList>
            <consortium name="The Broad Institute Genomics Platform"/>
            <consortium name="The Broad Institute Genome Sequencing Center for Infectious Disease"/>
            <person name="Wu L."/>
            <person name="Ma J."/>
        </authorList>
    </citation>
    <scope>NUCLEOTIDE SEQUENCE [LARGE SCALE GENOMIC DNA]</scope>
    <source>
        <strain evidence="9">KCTC 42217</strain>
    </source>
</reference>
<dbReference type="InterPro" id="IPR028871">
    <property type="entry name" value="BlueCu_1_BS"/>
</dbReference>
<keyword evidence="2" id="KW-0479">Metal-binding</keyword>
<feature type="domain" description="DUF7133" evidence="7">
    <location>
        <begin position="93"/>
        <end position="231"/>
    </location>
</feature>
<accession>A0ABW4ZM17</accession>
<dbReference type="InterPro" id="IPR011042">
    <property type="entry name" value="6-blade_b-propeller_TolB-like"/>
</dbReference>
<evidence type="ECO:0000313" key="8">
    <source>
        <dbReference type="EMBL" id="MFD2163083.1"/>
    </source>
</evidence>
<gene>
    <name evidence="8" type="ORF">ACFSJU_11825</name>
</gene>
<keyword evidence="9" id="KW-1185">Reference proteome</keyword>
<dbReference type="InterPro" id="IPR000923">
    <property type="entry name" value="BlueCu_1"/>
</dbReference>
<protein>
    <submittedName>
        <fullName evidence="8">Plastocyanin/azurin family copper-binding protein</fullName>
    </submittedName>
</protein>
<comment type="caution">
    <text evidence="8">The sequence shown here is derived from an EMBL/GenBank/DDBJ whole genome shotgun (WGS) entry which is preliminary data.</text>
</comment>
<evidence type="ECO:0000256" key="2">
    <source>
        <dbReference type="ARBA" id="ARBA00022723"/>
    </source>
</evidence>
<dbReference type="InterPro" id="IPR011041">
    <property type="entry name" value="Quinoprot_gluc/sorb_DH_b-prop"/>
</dbReference>
<dbReference type="PROSITE" id="PS00196">
    <property type="entry name" value="COPPER_BLUE"/>
    <property type="match status" value="1"/>
</dbReference>
<dbReference type="PANTHER" id="PTHR33546">
    <property type="entry name" value="LARGE, MULTIFUNCTIONAL SECRETED PROTEIN-RELATED"/>
    <property type="match status" value="1"/>
</dbReference>
<dbReference type="EMBL" id="JBHUHZ010000002">
    <property type="protein sequence ID" value="MFD2163083.1"/>
    <property type="molecule type" value="Genomic_DNA"/>
</dbReference>
<dbReference type="InterPro" id="IPR055557">
    <property type="entry name" value="DUF7133"/>
</dbReference>
<dbReference type="SUPFAM" id="SSF49503">
    <property type="entry name" value="Cupredoxins"/>
    <property type="match status" value="1"/>
</dbReference>